<reference evidence="1" key="1">
    <citation type="submission" date="2022-09" db="EMBL/GenBank/DDBJ databases">
        <title>Interaction between co-microsymbionts with complementary sets of symbiotic genes in legume-rhizobium systems.</title>
        <authorList>
            <person name="Safronova V."/>
            <person name="Sazanova A."/>
            <person name="Afonin A."/>
            <person name="Chirak E."/>
        </authorList>
    </citation>
    <scope>NUCLEOTIDE SEQUENCE</scope>
    <source>
        <strain evidence="1">A18/3m</strain>
    </source>
</reference>
<gene>
    <name evidence="1" type="primary">sctQ</name>
    <name evidence="1" type="ORF">N8E88_05670</name>
</gene>
<name>A0ACD4CXI8_9HYPH</name>
<dbReference type="EMBL" id="CP104971">
    <property type="protein sequence ID" value="UXN58295.1"/>
    <property type="molecule type" value="Genomic_DNA"/>
</dbReference>
<protein>
    <submittedName>
        <fullName evidence="1">Type III secretion system cytoplasmic ring protein SctQ</fullName>
    </submittedName>
</protein>
<proteinExistence type="predicted"/>
<accession>A0ACD4CXI8</accession>
<dbReference type="Proteomes" id="UP001061991">
    <property type="component" value="Plasmid p_unnamed2"/>
</dbReference>
<sequence>MKRLAEAQTFPQEQWQTGLKDNLEWLPWVDPAHIEILNMFPRDAAPVRLIGAGVEAGVRLASRVLPLVNPVAIPVAIGPWACKLVLSAGTLERLLQGLGITKMIANFAPRQRSILVEHMLSEQLAQLEAILGHPIRFGEQKELADSDVVLPWVIDFDDFPRNAELHLGREAARALGQALRQARPGHGAELVAVLAFPIQLCAGTQVVTVSELQELRSGDVILRRESSEANPFAILSRRFFAFIRADRQEHRLTSGWKPLAKNWEHSTMSESTSNASGAAGFEQIEDLPVDLVFEIGRCELPLSEIRKLGEGSVLPVAASTTSAVNILANGRLVGNGELVKIGAGLGVRVLRLSKNG</sequence>
<evidence type="ECO:0000313" key="2">
    <source>
        <dbReference type="Proteomes" id="UP001061991"/>
    </source>
</evidence>
<geneLocation type="plasmid" evidence="1 2">
    <name>p_unnamed2</name>
</geneLocation>
<organism evidence="1 2">
    <name type="scientific">Phyllobacterium zundukense</name>
    <dbReference type="NCBI Taxonomy" id="1867719"/>
    <lineage>
        <taxon>Bacteria</taxon>
        <taxon>Pseudomonadati</taxon>
        <taxon>Pseudomonadota</taxon>
        <taxon>Alphaproteobacteria</taxon>
        <taxon>Hyphomicrobiales</taxon>
        <taxon>Phyllobacteriaceae</taxon>
        <taxon>Phyllobacterium</taxon>
    </lineage>
</organism>
<evidence type="ECO:0000313" key="1">
    <source>
        <dbReference type="EMBL" id="UXN58295.1"/>
    </source>
</evidence>
<keyword evidence="2" id="KW-1185">Reference proteome</keyword>
<keyword evidence="1" id="KW-0614">Plasmid</keyword>